<gene>
    <name evidence="3" type="ordered locus">DGo_PA0047</name>
</gene>
<feature type="signal peptide" evidence="2">
    <location>
        <begin position="1"/>
        <end position="25"/>
    </location>
</feature>
<feature type="compositionally biased region" description="Polar residues" evidence="1">
    <location>
        <begin position="1321"/>
        <end position="1330"/>
    </location>
</feature>
<dbReference type="Proteomes" id="UP000007575">
    <property type="component" value="Plasmid P1"/>
</dbReference>
<evidence type="ECO:0008006" key="5">
    <source>
        <dbReference type="Google" id="ProtNLM"/>
    </source>
</evidence>
<dbReference type="InterPro" id="IPR013783">
    <property type="entry name" value="Ig-like_fold"/>
</dbReference>
<keyword evidence="4" id="KW-1185">Reference proteome</keyword>
<reference evidence="3 4" key="1">
    <citation type="journal article" date="2012" name="PLoS ONE">
        <title>Genome sequence and transcriptome analysis of the radioresistant bacterium Deinococcus gobiensis: insights into the extreme environmental adaptations.</title>
        <authorList>
            <person name="Yuan M."/>
            <person name="Chen M."/>
            <person name="Zhang W."/>
            <person name="Lu W."/>
            <person name="Wang J."/>
            <person name="Yang M."/>
            <person name="Zhao P."/>
            <person name="Tang R."/>
            <person name="Li X."/>
            <person name="Hao Y."/>
            <person name="Zhou Z."/>
            <person name="Zhan Y."/>
            <person name="Yu H."/>
            <person name="Teng C."/>
            <person name="Yan Y."/>
            <person name="Ping S."/>
            <person name="Wang Y."/>
            <person name="Lin M."/>
        </authorList>
    </citation>
    <scope>NUCLEOTIDE SEQUENCE [LARGE SCALE GENOMIC DNA]</scope>
    <source>
        <strain evidence="4">DSM 21396 / JCM 16679 / CGMCC 1.7299 / I-0</strain>
        <plasmid evidence="3">P1</plasmid>
    </source>
</reference>
<dbReference type="PATRIC" id="fig|745776.4.peg.3085"/>
<protein>
    <recommendedName>
        <fullName evidence="5">SD-repeat containing protein B domain-containing protein</fullName>
    </recommendedName>
</protein>
<dbReference type="RefSeq" id="WP_014695451.1">
    <property type="nucleotide sequence ID" value="NC_017805.1"/>
</dbReference>
<feature type="region of interest" description="Disordered" evidence="1">
    <location>
        <begin position="1310"/>
        <end position="1330"/>
    </location>
</feature>
<dbReference type="EMBL" id="CP002192">
    <property type="protein sequence ID" value="AFD26933.1"/>
    <property type="molecule type" value="Genomic_DNA"/>
</dbReference>
<keyword evidence="3" id="KW-0614">Plasmid</keyword>
<geneLocation type="plasmid" evidence="3 4">
    <name>P1</name>
</geneLocation>
<accession>H8H0R4</accession>
<dbReference type="Gene3D" id="2.60.40.10">
    <property type="entry name" value="Immunoglobulins"/>
    <property type="match status" value="1"/>
</dbReference>
<feature type="chain" id="PRO_5003612343" description="SD-repeat containing protein B domain-containing protein" evidence="2">
    <location>
        <begin position="26"/>
        <end position="1330"/>
    </location>
</feature>
<evidence type="ECO:0000256" key="2">
    <source>
        <dbReference type="SAM" id="SignalP"/>
    </source>
</evidence>
<organism evidence="3 4">
    <name type="scientific">Deinococcus gobiensis (strain DSM 21396 / JCM 16679 / CGMCC 1.7299 / I-0)</name>
    <dbReference type="NCBI Taxonomy" id="745776"/>
    <lineage>
        <taxon>Bacteria</taxon>
        <taxon>Thermotogati</taxon>
        <taxon>Deinococcota</taxon>
        <taxon>Deinococci</taxon>
        <taxon>Deinococcales</taxon>
        <taxon>Deinococcaceae</taxon>
        <taxon>Deinococcus</taxon>
    </lineage>
</organism>
<proteinExistence type="predicted"/>
<dbReference type="HOGENOM" id="CLU_259107_0_0_0"/>
<evidence type="ECO:0000313" key="3">
    <source>
        <dbReference type="EMBL" id="AFD26933.1"/>
    </source>
</evidence>
<dbReference type="KEGG" id="dgo:DGo_PA0047"/>
<dbReference type="SUPFAM" id="SSF56925">
    <property type="entry name" value="OMPA-like"/>
    <property type="match status" value="1"/>
</dbReference>
<evidence type="ECO:0000256" key="1">
    <source>
        <dbReference type="SAM" id="MobiDB-lite"/>
    </source>
</evidence>
<sequence>MQQTLVPTLITLGLLLGGLSGRAAAQGTVQNTASLHVAGSDTPQVVSSNTVELRRELLCSPALNFGAVNGAPALPAAGALFVPFTLRQDGAPGEIRLEAQLPADLASSLRTSFFADTNGDGAPDGAALSSVTLATGESRTLLLGLSASRAVQLPEALEVGVSVSCGERRTVASVRVALPTPALNLIHRAGAETVRSGERAPFVLSLSHTATEALTVTVRALVPTNATYVASAGDGEPQVEAGADGQVLTWTRRVNPGERLDLPYTLRVVGVGNGRLTVPAQAEAVASLRLLQSAPATAQVRIVDAVGALGTLIGRVYVDSDGDGRFGDGDQPVAGARVILPSGLQVLTDAAGNYTFRDLAPGPWLVGLDPASLAAGTRAPQSWRQTAEVRGLARADFALPAGAAGAAAAATATAQATPASAPSGLIRSPLPGTVLRGGTDTGVVLEGPAQGALDLWVNGVQVGADRLGQQGPGEAPGTRRLTYVGVALRPGLNVIEARTDSGRETVEVTVAGAIRTLSVRPVTLLADGHTPLEIEIQALDAAGVAGGQGFVTVDTDAEPLTPDAAPAESGYQVALSGGVARLRLAPVATGREITVRAALGGLETRTRLYAGQASGSLSLYQGSVGAQFGADGVQVRAQARAYAEGPLLGGQVRAALDTGGLPDSPTAPRFPVTGSAAEAQPALRSADGFAVRYDRGDLSLGYFAAPLGIPGLNTLGAGTALRAEVRGPVRVQGFAGLIAPALDVVTLRADGGRTYRLPQAAQPGTERVSVRSAGQERLLVPGQDYILEEGGLLVLASPLSAFDESFAPVEIVVNFAPLGSERSLVAAGVGAEYASGPWSVQAGAAWLGRLYFGASAAYTTPELRARLAYAQDPLYPQGRLSAELRGERGPLSADANLSAVAGEQPLGTASVSYRLNDTRLTLRQRFETTGARSEATAERRFGALSLGAGADYDWNTGSFGVLGLGRYESGRLSADVQHAQPVTGSGRAPETRFGVRYAVTDTLSAEALVRQIWGRGPGAGPTGEFALRQRVGRSNFSVAYLLPGAAGESSRARFGLDVPLALNEHLGANLSASVDRDMSSGTLGATVGAGLRYADERLVATLGGEVGLSNGQPRAALRGGVTGQLGEGQTISLDANGQLLPTPEARVGLSYALRREDFSLLTTHRLTTGTTLPPGTLGSDPGTVLEGEAQANVALSRRLLNRPLSLQPSVSYRVPLGDAEGSVLGLTLGAVVDVTDRFGVGAGAGLVWLPVLGQTDHGATLDLRYRLTGPEQPLWVVAGYTWGRVPGAAGGLWNTQSGFSVRLDFSGGRVSGAPVSGAAPTDSTRAGGTP</sequence>
<dbReference type="SUPFAM" id="SSF117074">
    <property type="entry name" value="Hypothetical protein PA1324"/>
    <property type="match status" value="1"/>
</dbReference>
<dbReference type="InterPro" id="IPR011250">
    <property type="entry name" value="OMP/PagP_B-barrel"/>
</dbReference>
<name>H8H0R4_DEIGI</name>
<evidence type="ECO:0000313" key="4">
    <source>
        <dbReference type="Proteomes" id="UP000007575"/>
    </source>
</evidence>
<keyword evidence="2" id="KW-0732">Signal</keyword>